<protein>
    <recommendedName>
        <fullName evidence="1">Pyridoxamine 5'-phosphate oxidase N-terminal domain-containing protein</fullName>
    </recommendedName>
</protein>
<dbReference type="Gene3D" id="2.30.110.10">
    <property type="entry name" value="Electron Transport, Fmn-binding Protein, Chain A"/>
    <property type="match status" value="1"/>
</dbReference>
<reference evidence="2" key="1">
    <citation type="journal article" date="2014" name="Front. Microbiol.">
        <title>High frequency of phylogenetically diverse reductive dehalogenase-homologous genes in deep subseafloor sedimentary metagenomes.</title>
        <authorList>
            <person name="Kawai M."/>
            <person name="Futagami T."/>
            <person name="Toyoda A."/>
            <person name="Takaki Y."/>
            <person name="Nishi S."/>
            <person name="Hori S."/>
            <person name="Arai W."/>
            <person name="Tsubouchi T."/>
            <person name="Morono Y."/>
            <person name="Uchiyama I."/>
            <person name="Ito T."/>
            <person name="Fujiyama A."/>
            <person name="Inagaki F."/>
            <person name="Takami H."/>
        </authorList>
    </citation>
    <scope>NUCLEOTIDE SEQUENCE</scope>
    <source>
        <strain evidence="2">Expedition CK06-06</strain>
    </source>
</reference>
<feature type="non-terminal residue" evidence="2">
    <location>
        <position position="101"/>
    </location>
</feature>
<organism evidence="2">
    <name type="scientific">marine sediment metagenome</name>
    <dbReference type="NCBI Taxonomy" id="412755"/>
    <lineage>
        <taxon>unclassified sequences</taxon>
        <taxon>metagenomes</taxon>
        <taxon>ecological metagenomes</taxon>
    </lineage>
</organism>
<proteinExistence type="predicted"/>
<dbReference type="InterPro" id="IPR011576">
    <property type="entry name" value="Pyridox_Oxase_N"/>
</dbReference>
<dbReference type="SUPFAM" id="SSF50475">
    <property type="entry name" value="FMN-binding split barrel"/>
    <property type="match status" value="1"/>
</dbReference>
<sequence>MNKSEVLAFLNANPDCHLATVEGNKPHVRAIGIWRADENGIILQTSTVKDLYKQLSENPNVELCFNNYQDGIQVRVSGTLEPVDDVELKKEIITKRPFLKP</sequence>
<evidence type="ECO:0000313" key="2">
    <source>
        <dbReference type="EMBL" id="GAI55006.1"/>
    </source>
</evidence>
<dbReference type="EMBL" id="BARV01041892">
    <property type="protein sequence ID" value="GAI55006.1"/>
    <property type="molecule type" value="Genomic_DNA"/>
</dbReference>
<evidence type="ECO:0000259" key="1">
    <source>
        <dbReference type="Pfam" id="PF01243"/>
    </source>
</evidence>
<gene>
    <name evidence="2" type="ORF">S06H3_63222</name>
</gene>
<name>X1QJN1_9ZZZZ</name>
<comment type="caution">
    <text evidence="2">The sequence shown here is derived from an EMBL/GenBank/DDBJ whole genome shotgun (WGS) entry which is preliminary data.</text>
</comment>
<accession>X1QJN1</accession>
<dbReference type="AlphaFoldDB" id="X1QJN1"/>
<feature type="domain" description="Pyridoxamine 5'-phosphate oxidase N-terminal" evidence="1">
    <location>
        <begin position="5"/>
        <end position="92"/>
    </location>
</feature>
<dbReference type="InterPro" id="IPR012349">
    <property type="entry name" value="Split_barrel_FMN-bd"/>
</dbReference>
<dbReference type="Pfam" id="PF01243">
    <property type="entry name" value="PNPOx_N"/>
    <property type="match status" value="1"/>
</dbReference>